<evidence type="ECO:0000313" key="2">
    <source>
        <dbReference type="Proteomes" id="UP001295794"/>
    </source>
</evidence>
<evidence type="ECO:0000313" key="1">
    <source>
        <dbReference type="EMBL" id="CAK5271017.1"/>
    </source>
</evidence>
<sequence length="96" mass="10152">MDVGDRGGGGGDARVSSVGLIQWLLPELIYTDYVLGKGKDALSLCGCGPICNTAVRFGLIESIWGCAVSNFPPGKCGKHNADIPPLDTWETSRREA</sequence>
<dbReference type="EMBL" id="CAVNYO010000169">
    <property type="protein sequence ID" value="CAK5271017.1"/>
    <property type="molecule type" value="Genomic_DNA"/>
</dbReference>
<dbReference type="AlphaFoldDB" id="A0AAD2Q3T8"/>
<dbReference type="Proteomes" id="UP001295794">
    <property type="component" value="Unassembled WGS sequence"/>
</dbReference>
<reference evidence="1" key="1">
    <citation type="submission" date="2023-11" db="EMBL/GenBank/DDBJ databases">
        <authorList>
            <person name="De Vega J J."/>
            <person name="De Vega J J."/>
        </authorList>
    </citation>
    <scope>NUCLEOTIDE SEQUENCE</scope>
</reference>
<comment type="caution">
    <text evidence="1">The sequence shown here is derived from an EMBL/GenBank/DDBJ whole genome shotgun (WGS) entry which is preliminary data.</text>
</comment>
<protein>
    <submittedName>
        <fullName evidence="1">Uncharacterized protein</fullName>
    </submittedName>
</protein>
<name>A0AAD2Q3T8_9AGAR</name>
<organism evidence="1 2">
    <name type="scientific">Mycena citricolor</name>
    <dbReference type="NCBI Taxonomy" id="2018698"/>
    <lineage>
        <taxon>Eukaryota</taxon>
        <taxon>Fungi</taxon>
        <taxon>Dikarya</taxon>
        <taxon>Basidiomycota</taxon>
        <taxon>Agaricomycotina</taxon>
        <taxon>Agaricomycetes</taxon>
        <taxon>Agaricomycetidae</taxon>
        <taxon>Agaricales</taxon>
        <taxon>Marasmiineae</taxon>
        <taxon>Mycenaceae</taxon>
        <taxon>Mycena</taxon>
    </lineage>
</organism>
<proteinExistence type="predicted"/>
<gene>
    <name evidence="1" type="ORF">MYCIT1_LOCUS15879</name>
</gene>
<keyword evidence="2" id="KW-1185">Reference proteome</keyword>
<accession>A0AAD2Q3T8</accession>